<evidence type="ECO:0000259" key="2">
    <source>
        <dbReference type="PROSITE" id="PS50943"/>
    </source>
</evidence>
<name>A0A368XCZ6_9BURK</name>
<keyword evidence="1" id="KW-0238">DNA-binding</keyword>
<dbReference type="InterPro" id="IPR010982">
    <property type="entry name" value="Lambda_DNA-bd_dom_sf"/>
</dbReference>
<dbReference type="GO" id="GO:0005829">
    <property type="term" value="C:cytosol"/>
    <property type="evidence" value="ECO:0007669"/>
    <property type="project" value="TreeGrafter"/>
</dbReference>
<gene>
    <name evidence="3" type="ORF">DES41_11330</name>
</gene>
<dbReference type="PANTHER" id="PTHR46797:SF1">
    <property type="entry name" value="METHYLPHOSPHONATE SYNTHASE"/>
    <property type="match status" value="1"/>
</dbReference>
<dbReference type="CDD" id="cd00093">
    <property type="entry name" value="HTH_XRE"/>
    <property type="match status" value="1"/>
</dbReference>
<sequence>MRSHQDPALLRAFATELRARRNAAGLSQEGLAFQSGLNRTFIAKLELADTSPSITTLFRIAEGLRTDVGELMSAVAKRLRKERPASGKAAT</sequence>
<dbReference type="Proteomes" id="UP000252884">
    <property type="component" value="Unassembled WGS sequence"/>
</dbReference>
<dbReference type="SMART" id="SM00530">
    <property type="entry name" value="HTH_XRE"/>
    <property type="match status" value="1"/>
</dbReference>
<dbReference type="OrthoDB" id="8858575at2"/>
<evidence type="ECO:0000313" key="4">
    <source>
        <dbReference type="Proteomes" id="UP000252884"/>
    </source>
</evidence>
<dbReference type="PROSITE" id="PS50943">
    <property type="entry name" value="HTH_CROC1"/>
    <property type="match status" value="1"/>
</dbReference>
<comment type="caution">
    <text evidence="3">The sequence shown here is derived from an EMBL/GenBank/DDBJ whole genome shotgun (WGS) entry which is preliminary data.</text>
</comment>
<dbReference type="GO" id="GO:0003677">
    <property type="term" value="F:DNA binding"/>
    <property type="evidence" value="ECO:0007669"/>
    <property type="project" value="UniProtKB-KW"/>
</dbReference>
<dbReference type="Gene3D" id="1.10.260.40">
    <property type="entry name" value="lambda repressor-like DNA-binding domains"/>
    <property type="match status" value="1"/>
</dbReference>
<proteinExistence type="predicted"/>
<dbReference type="EMBL" id="QPJK01000013">
    <property type="protein sequence ID" value="RCW65106.1"/>
    <property type="molecule type" value="Genomic_DNA"/>
</dbReference>
<evidence type="ECO:0000256" key="1">
    <source>
        <dbReference type="ARBA" id="ARBA00023125"/>
    </source>
</evidence>
<dbReference type="Pfam" id="PF01381">
    <property type="entry name" value="HTH_3"/>
    <property type="match status" value="1"/>
</dbReference>
<dbReference type="AlphaFoldDB" id="A0A368XCZ6"/>
<protein>
    <submittedName>
        <fullName evidence="3">Helix-turn-helix protein</fullName>
    </submittedName>
</protein>
<feature type="domain" description="HTH cro/C1-type" evidence="2">
    <location>
        <begin position="17"/>
        <end position="71"/>
    </location>
</feature>
<dbReference type="InterPro" id="IPR050807">
    <property type="entry name" value="TransReg_Diox_bact_type"/>
</dbReference>
<dbReference type="PANTHER" id="PTHR46797">
    <property type="entry name" value="HTH-TYPE TRANSCRIPTIONAL REGULATOR"/>
    <property type="match status" value="1"/>
</dbReference>
<keyword evidence="4" id="KW-1185">Reference proteome</keyword>
<dbReference type="SUPFAM" id="SSF47413">
    <property type="entry name" value="lambda repressor-like DNA-binding domains"/>
    <property type="match status" value="1"/>
</dbReference>
<accession>A0A368XCZ6</accession>
<reference evidence="3 4" key="1">
    <citation type="submission" date="2018-07" db="EMBL/GenBank/DDBJ databases">
        <title>Genomic Encyclopedia of Type Strains, Phase IV (KMG-IV): sequencing the most valuable type-strain genomes for metagenomic binning, comparative biology and taxonomic classification.</title>
        <authorList>
            <person name="Goeker M."/>
        </authorList>
    </citation>
    <scope>NUCLEOTIDE SEQUENCE [LARGE SCALE GENOMIC DNA]</scope>
    <source>
        <strain evidence="3 4">DSM 21634</strain>
    </source>
</reference>
<organism evidence="3 4">
    <name type="scientific">Pseudorhodoferax soli</name>
    <dbReference type="NCBI Taxonomy" id="545864"/>
    <lineage>
        <taxon>Bacteria</taxon>
        <taxon>Pseudomonadati</taxon>
        <taxon>Pseudomonadota</taxon>
        <taxon>Betaproteobacteria</taxon>
        <taxon>Burkholderiales</taxon>
        <taxon>Comamonadaceae</taxon>
    </lineage>
</organism>
<dbReference type="GO" id="GO:0003700">
    <property type="term" value="F:DNA-binding transcription factor activity"/>
    <property type="evidence" value="ECO:0007669"/>
    <property type="project" value="TreeGrafter"/>
</dbReference>
<evidence type="ECO:0000313" key="3">
    <source>
        <dbReference type="EMBL" id="RCW65106.1"/>
    </source>
</evidence>
<dbReference type="InterPro" id="IPR001387">
    <property type="entry name" value="Cro/C1-type_HTH"/>
</dbReference>